<gene>
    <name evidence="1" type="ORF">K3G42_001575</name>
</gene>
<protein>
    <submittedName>
        <fullName evidence="1">Uncharacterized protein</fullName>
    </submittedName>
</protein>
<sequence>MRGRVQGPGRRLAVPSVLGCCSLAEPLALPPSPACLSDMGAILGLDRTSGELSRLAATAGSSAGKQHPSMERHPGMEAPPASGAPGRRELPGAGLLLSPAALSGLRTPPTSGRQNHDFWASGIPPFCAKDSADSDEPQRPRLTPPQ</sequence>
<comment type="caution">
    <text evidence="1">The sequence shown here is derived from an EMBL/GenBank/DDBJ whole genome shotgun (WGS) entry which is preliminary data.</text>
</comment>
<reference evidence="1" key="1">
    <citation type="submission" date="2021-08" db="EMBL/GenBank/DDBJ databases">
        <title>The first chromosome-level gecko genome reveals the dynamic sex chromosomes of Neotropical dwarf geckos (Sphaerodactylidae: Sphaerodactylus).</title>
        <authorList>
            <person name="Pinto B.J."/>
            <person name="Keating S.E."/>
            <person name="Gamble T."/>
        </authorList>
    </citation>
    <scope>NUCLEOTIDE SEQUENCE</scope>
    <source>
        <strain evidence="1">TG3544</strain>
    </source>
</reference>
<organism evidence="1 2">
    <name type="scientific">Sphaerodactylus townsendi</name>
    <dbReference type="NCBI Taxonomy" id="933632"/>
    <lineage>
        <taxon>Eukaryota</taxon>
        <taxon>Metazoa</taxon>
        <taxon>Chordata</taxon>
        <taxon>Craniata</taxon>
        <taxon>Vertebrata</taxon>
        <taxon>Euteleostomi</taxon>
        <taxon>Lepidosauria</taxon>
        <taxon>Squamata</taxon>
        <taxon>Bifurcata</taxon>
        <taxon>Gekkota</taxon>
        <taxon>Sphaerodactylidae</taxon>
        <taxon>Sphaerodactylus</taxon>
    </lineage>
</organism>
<evidence type="ECO:0000313" key="1">
    <source>
        <dbReference type="EMBL" id="KAH8011544.1"/>
    </source>
</evidence>
<keyword evidence="2" id="KW-1185">Reference proteome</keyword>
<proteinExistence type="predicted"/>
<dbReference type="EMBL" id="CM037626">
    <property type="protein sequence ID" value="KAH8011544.1"/>
    <property type="molecule type" value="Genomic_DNA"/>
</dbReference>
<evidence type="ECO:0000313" key="2">
    <source>
        <dbReference type="Proteomes" id="UP000827872"/>
    </source>
</evidence>
<dbReference type="Proteomes" id="UP000827872">
    <property type="component" value="Linkage Group LG13"/>
</dbReference>
<accession>A0ACB8FWC4</accession>
<name>A0ACB8FWC4_9SAUR</name>